<dbReference type="PROSITE" id="PS00687">
    <property type="entry name" value="ALDEHYDE_DEHYDR_GLU"/>
    <property type="match status" value="1"/>
</dbReference>
<evidence type="ECO:0000256" key="3">
    <source>
        <dbReference type="ARBA" id="ARBA00023027"/>
    </source>
</evidence>
<dbReference type="GO" id="GO:0016620">
    <property type="term" value="F:oxidoreductase activity, acting on the aldehyde or oxo group of donors, NAD or NADP as acceptor"/>
    <property type="evidence" value="ECO:0007669"/>
    <property type="project" value="InterPro"/>
</dbReference>
<sequence length="506" mass="53685">MANGTARQAQATIHAGGEWLAAVSGATREILDPADARPFAVVAEGDEKDAERAVAAARQAFDQGPWPATPVAERAALLRRVADLLVRDREALGLLESRDAGKTVEEGRVDIDCVADAFRYFAGLVAAEAPGRVVDAGSSDVHSVVVHEPVGVCALITPWNYPLLQASWKVAPALAAGNTFVLKPSEITPMTTIALIGLLAEAGLPDGVANLVTGPGHTVGARLAEHPDVDLVSFTGGLVSGVKVAQAAAPTVKKVALELGGKNPNVVFADACATDEGFDTAVDQALNAAFIHSGQVCSAGSRLIVEESVRDRFVTELARRAQKIRLGRGTADGVECGPLVSAQQREKVEGYVASALAEGAVLRCGGRRPEPSEVRPESGYFYEPTILDACHRDMKVVREEVFGPVLTVETFRTEDEAVRLANDTEYGLAGAVWTVDAGRARRVAGRLRHGTVWINDFHPYLPQAEWGGFGRSGTGRELGPAGLAEYREAKHVYQNLAPRPVRWFAG</sequence>
<dbReference type="SUPFAM" id="SSF53720">
    <property type="entry name" value="ALDH-like"/>
    <property type="match status" value="1"/>
</dbReference>
<evidence type="ECO:0000256" key="1">
    <source>
        <dbReference type="ARBA" id="ARBA00009986"/>
    </source>
</evidence>
<evidence type="ECO:0000313" key="8">
    <source>
        <dbReference type="EMBL" id="OIK04966.1"/>
    </source>
</evidence>
<dbReference type="PANTHER" id="PTHR43860">
    <property type="entry name" value="BETAINE ALDEHYDE DEHYDROGENASE"/>
    <property type="match status" value="1"/>
</dbReference>
<dbReference type="Gene3D" id="3.40.309.10">
    <property type="entry name" value="Aldehyde Dehydrogenase, Chain A, domain 2"/>
    <property type="match status" value="1"/>
</dbReference>
<comment type="pathway">
    <text evidence="4">Amine and polyamine biosynthesis; betaine biosynthesis via choline pathway; betaine from betaine aldehyde: step 1/1.</text>
</comment>
<organism evidence="8 9">
    <name type="scientific">Streptomyces monashensis</name>
    <dbReference type="NCBI Taxonomy" id="1678012"/>
    <lineage>
        <taxon>Bacteria</taxon>
        <taxon>Bacillati</taxon>
        <taxon>Actinomycetota</taxon>
        <taxon>Actinomycetes</taxon>
        <taxon>Kitasatosporales</taxon>
        <taxon>Streptomycetaceae</taxon>
        <taxon>Streptomyces</taxon>
    </lineage>
</organism>
<evidence type="ECO:0000256" key="6">
    <source>
        <dbReference type="RuleBase" id="RU003345"/>
    </source>
</evidence>
<dbReference type="InterPro" id="IPR029510">
    <property type="entry name" value="Ald_DH_CS_GLU"/>
</dbReference>
<dbReference type="FunFam" id="3.40.605.10:FF:000007">
    <property type="entry name" value="NAD/NADP-dependent betaine aldehyde dehydrogenase"/>
    <property type="match status" value="1"/>
</dbReference>
<feature type="active site" evidence="5">
    <location>
        <position position="258"/>
    </location>
</feature>
<evidence type="ECO:0000256" key="2">
    <source>
        <dbReference type="ARBA" id="ARBA00023002"/>
    </source>
</evidence>
<name>A0A1S2QHN2_9ACTN</name>
<protein>
    <submittedName>
        <fullName evidence="8">Betaine-aldehyde dehydrogenase</fullName>
    </submittedName>
</protein>
<dbReference type="PROSITE" id="PS00070">
    <property type="entry name" value="ALDEHYDE_DEHYDR_CYS"/>
    <property type="match status" value="1"/>
</dbReference>
<evidence type="ECO:0000256" key="5">
    <source>
        <dbReference type="PROSITE-ProRule" id="PRU10007"/>
    </source>
</evidence>
<keyword evidence="2 6" id="KW-0560">Oxidoreductase</keyword>
<dbReference type="InterPro" id="IPR015590">
    <property type="entry name" value="Aldehyde_DH_dom"/>
</dbReference>
<reference evidence="8 9" key="1">
    <citation type="submission" date="2016-10" db="EMBL/GenBank/DDBJ databases">
        <title>Genome sequence of Streptomyces sp. MUSC 1.</title>
        <authorList>
            <person name="Lee L.-H."/>
            <person name="Ser H.-L."/>
            <person name="Law J.W.-F."/>
        </authorList>
    </citation>
    <scope>NUCLEOTIDE SEQUENCE [LARGE SCALE GENOMIC DNA]</scope>
    <source>
        <strain evidence="8 9">MUSC 1</strain>
    </source>
</reference>
<keyword evidence="3" id="KW-0520">NAD</keyword>
<dbReference type="EMBL" id="MLYO01000024">
    <property type="protein sequence ID" value="OIK04966.1"/>
    <property type="molecule type" value="Genomic_DNA"/>
</dbReference>
<dbReference type="Pfam" id="PF00171">
    <property type="entry name" value="Aldedh"/>
    <property type="match status" value="1"/>
</dbReference>
<dbReference type="InterPro" id="IPR016161">
    <property type="entry name" value="Ald_DH/histidinol_DH"/>
</dbReference>
<gene>
    <name evidence="8" type="ORF">BIV23_14180</name>
</gene>
<evidence type="ECO:0000256" key="4">
    <source>
        <dbReference type="ARBA" id="ARBA00037921"/>
    </source>
</evidence>
<dbReference type="RefSeq" id="WP_071381169.1">
    <property type="nucleotide sequence ID" value="NZ_MLYO01000024.1"/>
</dbReference>
<dbReference type="Proteomes" id="UP000179642">
    <property type="component" value="Unassembled WGS sequence"/>
</dbReference>
<feature type="domain" description="Aldehyde dehydrogenase" evidence="7">
    <location>
        <begin position="20"/>
        <end position="492"/>
    </location>
</feature>
<accession>A0A1S2QHN2</accession>
<dbReference type="PANTHER" id="PTHR43860:SF2">
    <property type="entry name" value="BETAINE ALDEHYDE DEHYDROGENASE-RELATED"/>
    <property type="match status" value="1"/>
</dbReference>
<evidence type="ECO:0000313" key="9">
    <source>
        <dbReference type="Proteomes" id="UP000179642"/>
    </source>
</evidence>
<dbReference type="AlphaFoldDB" id="A0A1S2QHN2"/>
<dbReference type="OrthoDB" id="6882680at2"/>
<evidence type="ECO:0000259" key="7">
    <source>
        <dbReference type="Pfam" id="PF00171"/>
    </source>
</evidence>
<comment type="caution">
    <text evidence="8">The sequence shown here is derived from an EMBL/GenBank/DDBJ whole genome shotgun (WGS) entry which is preliminary data.</text>
</comment>
<dbReference type="InterPro" id="IPR016163">
    <property type="entry name" value="Ald_DH_C"/>
</dbReference>
<keyword evidence="9" id="KW-1185">Reference proteome</keyword>
<dbReference type="Gene3D" id="3.40.605.10">
    <property type="entry name" value="Aldehyde Dehydrogenase, Chain A, domain 1"/>
    <property type="match status" value="1"/>
</dbReference>
<dbReference type="InterPro" id="IPR016160">
    <property type="entry name" value="Ald_DH_CS_CYS"/>
</dbReference>
<proteinExistence type="inferred from homology"/>
<comment type="similarity">
    <text evidence="1 6">Belongs to the aldehyde dehydrogenase family.</text>
</comment>
<dbReference type="FunFam" id="3.40.309.10:FF:000012">
    <property type="entry name" value="Betaine aldehyde dehydrogenase"/>
    <property type="match status" value="1"/>
</dbReference>
<dbReference type="InterPro" id="IPR016162">
    <property type="entry name" value="Ald_DH_N"/>
</dbReference>